<protein>
    <submittedName>
        <fullName evidence="1">Uncharacterized protein</fullName>
    </submittedName>
</protein>
<evidence type="ECO:0000313" key="1">
    <source>
        <dbReference type="EMBL" id="DAF87352.1"/>
    </source>
</evidence>
<sequence length="43" mass="5064">MGRFYTIRYLIVKIFSSKNTTFTQKTERLKRVLTALRPMPLGS</sequence>
<organism evidence="1">
    <name type="scientific">Siphoviridae sp. ctnPP24</name>
    <dbReference type="NCBI Taxonomy" id="2825662"/>
    <lineage>
        <taxon>Viruses</taxon>
        <taxon>Duplodnaviria</taxon>
        <taxon>Heunggongvirae</taxon>
        <taxon>Uroviricota</taxon>
        <taxon>Caudoviricetes</taxon>
    </lineage>
</organism>
<dbReference type="EMBL" id="BK015962">
    <property type="protein sequence ID" value="DAF87352.1"/>
    <property type="molecule type" value="Genomic_DNA"/>
</dbReference>
<name>A0A8S5TYR8_9CAUD</name>
<proteinExistence type="predicted"/>
<reference evidence="1" key="1">
    <citation type="journal article" date="2021" name="Proc. Natl. Acad. Sci. U.S.A.">
        <title>A Catalog of Tens of Thousands of Viruses from Human Metagenomes Reveals Hidden Associations with Chronic Diseases.</title>
        <authorList>
            <person name="Tisza M.J."/>
            <person name="Buck C.B."/>
        </authorList>
    </citation>
    <scope>NUCLEOTIDE SEQUENCE</scope>
    <source>
        <strain evidence="1">CtnPP24</strain>
    </source>
</reference>
<accession>A0A8S5TYR8</accession>